<gene>
    <name evidence="2" type="ORF">FBZ88_13354</name>
</gene>
<evidence type="ECO:0000259" key="1">
    <source>
        <dbReference type="Pfam" id="PF12697"/>
    </source>
</evidence>
<dbReference type="EMBL" id="VITO01000033">
    <property type="protein sequence ID" value="TWB14128.1"/>
    <property type="molecule type" value="Genomic_DNA"/>
</dbReference>
<dbReference type="Gene3D" id="3.40.50.1820">
    <property type="entry name" value="alpha/beta hydrolase"/>
    <property type="match status" value="1"/>
</dbReference>
<dbReference type="Pfam" id="PF12697">
    <property type="entry name" value="Abhydrolase_6"/>
    <property type="match status" value="1"/>
</dbReference>
<evidence type="ECO:0000313" key="2">
    <source>
        <dbReference type="EMBL" id="TWB14128.1"/>
    </source>
</evidence>
<evidence type="ECO:0000313" key="3">
    <source>
        <dbReference type="Proteomes" id="UP000316545"/>
    </source>
</evidence>
<dbReference type="PANTHER" id="PTHR43433:SF4">
    <property type="entry name" value="NON-HEME CHLOROPEROXIDASE-RELATED"/>
    <property type="match status" value="1"/>
</dbReference>
<dbReference type="PRINTS" id="PR00111">
    <property type="entry name" value="ABHYDROLASE"/>
</dbReference>
<name>A0A560EXM7_9PROT</name>
<dbReference type="InterPro" id="IPR029058">
    <property type="entry name" value="AB_hydrolase_fold"/>
</dbReference>
<dbReference type="InterPro" id="IPR000073">
    <property type="entry name" value="AB_hydrolase_1"/>
</dbReference>
<accession>A0A560EXM7</accession>
<keyword evidence="3" id="KW-1185">Reference proteome</keyword>
<organism evidence="2 3">
    <name type="scientific">Nitrospirillum amazonense</name>
    <dbReference type="NCBI Taxonomy" id="28077"/>
    <lineage>
        <taxon>Bacteria</taxon>
        <taxon>Pseudomonadati</taxon>
        <taxon>Pseudomonadota</taxon>
        <taxon>Alphaproteobacteria</taxon>
        <taxon>Rhodospirillales</taxon>
        <taxon>Azospirillaceae</taxon>
        <taxon>Nitrospirillum</taxon>
    </lineage>
</organism>
<comment type="caution">
    <text evidence="2">The sequence shown here is derived from an EMBL/GenBank/DDBJ whole genome shotgun (WGS) entry which is preliminary data.</text>
</comment>
<dbReference type="AlphaFoldDB" id="A0A560EXM7"/>
<dbReference type="RefSeq" id="WP_145620442.1">
    <property type="nucleotide sequence ID" value="NZ_JAYNFR010000035.1"/>
</dbReference>
<feature type="domain" description="AB hydrolase-1" evidence="1">
    <location>
        <begin position="4"/>
        <end position="223"/>
    </location>
</feature>
<proteinExistence type="predicted"/>
<protein>
    <submittedName>
        <fullName evidence="2">Pimeloyl-ACP methyl ester carboxylesterase</fullName>
    </submittedName>
</protein>
<sequence length="235" mass="24737">MTPIVLIPGLLCTAEVFAPQVAALWPHGPITVANTLAGETMADMAAAILAQAPPRFALAGLSMGGYVALEIVRQAPERVVKLALISTQALPDTPEQSEQRRTFVALARKAKFATVLRHATATILHPDRRDDADLAAVNLRMGLTVGVEGLARQTAAIIGRPDSRPTLPTIHVPTLVLVGDSDPLMPPERSHDMAAAIPGARLVVVPQCGHASTLEQPAAVNQALVEWMADEVDGG</sequence>
<dbReference type="Proteomes" id="UP000316545">
    <property type="component" value="Unassembled WGS sequence"/>
</dbReference>
<dbReference type="PANTHER" id="PTHR43433">
    <property type="entry name" value="HYDROLASE, ALPHA/BETA FOLD FAMILY PROTEIN"/>
    <property type="match status" value="1"/>
</dbReference>
<reference evidence="2 3" key="1">
    <citation type="submission" date="2019-06" db="EMBL/GenBank/DDBJ databases">
        <title>Genomic Encyclopedia of Type Strains, Phase IV (KMG-V): Genome sequencing to study the core and pangenomes of soil and plant-associated prokaryotes.</title>
        <authorList>
            <person name="Whitman W."/>
        </authorList>
    </citation>
    <scope>NUCLEOTIDE SEQUENCE [LARGE SCALE GENOMIC DNA]</scope>
    <source>
        <strain evidence="2 3">BR 11865</strain>
    </source>
</reference>
<dbReference type="InterPro" id="IPR050471">
    <property type="entry name" value="AB_hydrolase"/>
</dbReference>
<dbReference type="SUPFAM" id="SSF53474">
    <property type="entry name" value="alpha/beta-Hydrolases"/>
    <property type="match status" value="1"/>
</dbReference>